<proteinExistence type="predicted"/>
<name>A0A494WKL3_9BACT</name>
<keyword evidence="3" id="KW-1185">Reference proteome</keyword>
<dbReference type="SUPFAM" id="SSF140959">
    <property type="entry name" value="Indolic compounds 2,3-dioxygenase-like"/>
    <property type="match status" value="1"/>
</dbReference>
<dbReference type="Pfam" id="PF08933">
    <property type="entry name" value="PrnB"/>
    <property type="match status" value="1"/>
</dbReference>
<dbReference type="GO" id="GO:0019441">
    <property type="term" value="P:L-tryptophan catabolic process to kynurenine"/>
    <property type="evidence" value="ECO:0007669"/>
    <property type="project" value="InterPro"/>
</dbReference>
<evidence type="ECO:0000313" key="1">
    <source>
        <dbReference type="EMBL" id="MEN7547756.1"/>
    </source>
</evidence>
<dbReference type="InterPro" id="IPR037217">
    <property type="entry name" value="Trp/Indoleamine_2_3_dOase-like"/>
</dbReference>
<dbReference type="Proteomes" id="UP001403385">
    <property type="component" value="Unassembled WGS sequence"/>
</dbReference>
<evidence type="ECO:0000313" key="2">
    <source>
        <dbReference type="EMBL" id="QAV57608.1"/>
    </source>
</evidence>
<dbReference type="RefSeq" id="WP_346820541.1">
    <property type="nucleotide sequence ID" value="NZ_JBDKWZ010000003.1"/>
</dbReference>
<reference evidence="1 3" key="2">
    <citation type="submission" date="2024-04" db="EMBL/GenBank/DDBJ databases">
        <title>Novel genus in family Flammeovirgaceae.</title>
        <authorList>
            <person name="Nguyen T.H."/>
            <person name="Vuong T.Q."/>
            <person name="Le H."/>
            <person name="Kim S.-G."/>
        </authorList>
    </citation>
    <scope>NUCLEOTIDE SEQUENCE [LARGE SCALE GENOMIC DNA]</scope>
    <source>
        <strain evidence="1 3">JCM 23209</strain>
    </source>
</reference>
<dbReference type="InterPro" id="IPR015029">
    <property type="entry name" value="PrnB"/>
</dbReference>
<dbReference type="Gene3D" id="1.20.58.480">
    <property type="match status" value="1"/>
</dbReference>
<evidence type="ECO:0000313" key="3">
    <source>
        <dbReference type="Proteomes" id="UP001403385"/>
    </source>
</evidence>
<dbReference type="EMBL" id="MH566999">
    <property type="protein sequence ID" value="QAV57608.1"/>
    <property type="molecule type" value="Genomic_DNA"/>
</dbReference>
<accession>A0A494WKL3</accession>
<dbReference type="Gene3D" id="1.20.58.1320">
    <property type="match status" value="1"/>
</dbReference>
<dbReference type="AlphaFoldDB" id="A0A494WKL3"/>
<protein>
    <submittedName>
        <fullName evidence="2">MarC</fullName>
    </submittedName>
    <submittedName>
        <fullName evidence="1">Monodechloroaminopyrrolnitrin synthase PrnB family protein</fullName>
    </submittedName>
</protein>
<gene>
    <name evidence="1" type="ORF">AAG747_07545</name>
</gene>
<dbReference type="EMBL" id="JBDKWZ010000003">
    <property type="protein sequence ID" value="MEN7547756.1"/>
    <property type="molecule type" value="Genomic_DNA"/>
</dbReference>
<dbReference type="GO" id="GO:0020037">
    <property type="term" value="F:heme binding"/>
    <property type="evidence" value="ECO:0007669"/>
    <property type="project" value="InterPro"/>
</dbReference>
<dbReference type="GO" id="GO:0046872">
    <property type="term" value="F:metal ion binding"/>
    <property type="evidence" value="ECO:0007669"/>
    <property type="project" value="InterPro"/>
</dbReference>
<reference evidence="2" key="1">
    <citation type="journal article" date="2019" name="ACS Chem. Biol.">
        <title>Biosynthetic basis for structural diversity of aminophenylpyrrole-derived alkaloids.</title>
        <authorList>
            <person name="Linares-Otoya L."/>
            <person name="Liu Y."/>
            <person name="Linares-Otoya V."/>
            <person name="Armas-Mantilla L."/>
            <person name="Cruesemann M."/>
            <person name="Ganoza-Yupanqui M.L."/>
            <person name="Campos-Florian J."/>
            <person name="Koenig G.M."/>
            <person name="Schaberle T.F."/>
        </authorList>
    </citation>
    <scope>NUCLEOTIDE SEQUENCE</scope>
    <source>
        <strain evidence="2">S80</strain>
    </source>
</reference>
<sequence length="367" mass="42229">MEVVKSIISPVDRQATDLKVCSMDPLSFDKYLKKVGQLNQAKDVNGLAELLYQVLPTPAALEHYSFEEAAAAMRDLGILLGSIKRHGVEPVWLVPEIEFVLEILGHKNNLPPRDTLIHYTLWNPDGKRMRSYTQEPDELHLIHSVKKSTGPLMDAIYNMRNLHQISLKNPKFSDYAKQAHEGFKSMIDGVVHAKRFVSPAFFANELRYYYDPIHLLGKDWIGPGAVEMPVFVFDHLLWGSDCDDPAYEEFRQTYLPYILPEFRKIFKEYENKWSLLLKLLTYVENKKLNDTELANIKEVLKICTLLKSFRMPHKKLAEDSYKEENNPGRSKGSGGYSTDILVHIIKLCNAKSNRLKEALEKYQSVEL</sequence>
<organism evidence="2">
    <name type="scientific">Rapidithrix thailandica</name>
    <dbReference type="NCBI Taxonomy" id="413964"/>
    <lineage>
        <taxon>Bacteria</taxon>
        <taxon>Pseudomonadati</taxon>
        <taxon>Bacteroidota</taxon>
        <taxon>Cytophagia</taxon>
        <taxon>Cytophagales</taxon>
        <taxon>Flammeovirgaceae</taxon>
        <taxon>Rapidithrix</taxon>
    </lineage>
</organism>